<dbReference type="EMBL" id="VXIV02003283">
    <property type="protein sequence ID" value="KAF6018703.1"/>
    <property type="molecule type" value="Genomic_DNA"/>
</dbReference>
<feature type="domain" description="MAM" evidence="6">
    <location>
        <begin position="2004"/>
        <end position="2164"/>
    </location>
</feature>
<dbReference type="InterPro" id="IPR051560">
    <property type="entry name" value="MAM_domain-containing"/>
</dbReference>
<protein>
    <submittedName>
        <fullName evidence="7">Uncharacterized protein</fullName>
    </submittedName>
</protein>
<keyword evidence="8" id="KW-1185">Reference proteome</keyword>
<feature type="disulfide bond" evidence="3">
    <location>
        <begin position="2192"/>
        <end position="2207"/>
    </location>
</feature>
<feature type="disulfide bond" evidence="3">
    <location>
        <begin position="1549"/>
        <end position="1564"/>
    </location>
</feature>
<dbReference type="InterPro" id="IPR002172">
    <property type="entry name" value="LDrepeatLR_classA_rpt"/>
</dbReference>
<dbReference type="Pfam" id="PF00057">
    <property type="entry name" value="Ldl_recept_a"/>
    <property type="match status" value="7"/>
</dbReference>
<dbReference type="PROSITE" id="PS01209">
    <property type="entry name" value="LDLRA_1"/>
    <property type="match status" value="5"/>
</dbReference>
<feature type="disulfide bond" evidence="3">
    <location>
        <begin position="1975"/>
        <end position="1993"/>
    </location>
</feature>
<dbReference type="InterPro" id="IPR023415">
    <property type="entry name" value="LDLR_class-A_CS"/>
</dbReference>
<evidence type="ECO:0000313" key="7">
    <source>
        <dbReference type="EMBL" id="KAF6018703.1"/>
    </source>
</evidence>
<evidence type="ECO:0000256" key="3">
    <source>
        <dbReference type="PROSITE-ProRule" id="PRU00124"/>
    </source>
</evidence>
<dbReference type="PRINTS" id="PR00261">
    <property type="entry name" value="LDLRECEPTOR"/>
</dbReference>
<dbReference type="SUPFAM" id="SSF49899">
    <property type="entry name" value="Concanavalin A-like lectins/glucanases"/>
    <property type="match status" value="12"/>
</dbReference>
<feature type="domain" description="MAM" evidence="6">
    <location>
        <begin position="310"/>
        <end position="477"/>
    </location>
</feature>
<feature type="disulfide bond" evidence="3">
    <location>
        <begin position="685"/>
        <end position="700"/>
    </location>
</feature>
<keyword evidence="4" id="KW-0472">Membrane</keyword>
<feature type="domain" description="MAM" evidence="6">
    <location>
        <begin position="1794"/>
        <end position="1970"/>
    </location>
</feature>
<comment type="caution">
    <text evidence="2">Lacks conserved residue(s) required for the propagation of feature annotation.</text>
</comment>
<evidence type="ECO:0000259" key="5">
    <source>
        <dbReference type="PROSITE" id="PS50026"/>
    </source>
</evidence>
<keyword evidence="2" id="KW-0245">EGF-like domain</keyword>
<keyword evidence="4" id="KW-1133">Transmembrane helix</keyword>
<evidence type="ECO:0000256" key="4">
    <source>
        <dbReference type="SAM" id="Phobius"/>
    </source>
</evidence>
<dbReference type="SUPFAM" id="SSF57424">
    <property type="entry name" value="LDL receptor-like module"/>
    <property type="match status" value="8"/>
</dbReference>
<feature type="domain" description="MAM" evidence="6">
    <location>
        <begin position="1298"/>
        <end position="1499"/>
    </location>
</feature>
<feature type="disulfide bond" evidence="3">
    <location>
        <begin position="282"/>
        <end position="300"/>
    </location>
</feature>
<dbReference type="GO" id="GO:0016020">
    <property type="term" value="C:membrane"/>
    <property type="evidence" value="ECO:0007669"/>
    <property type="project" value="InterPro"/>
</dbReference>
<feature type="disulfide bond" evidence="3">
    <location>
        <begin position="1968"/>
        <end position="1980"/>
    </location>
</feature>
<dbReference type="SMART" id="SM00192">
    <property type="entry name" value="LDLa"/>
    <property type="match status" value="13"/>
</dbReference>
<dbReference type="PROSITE" id="PS50068">
    <property type="entry name" value="LDLRA_2"/>
    <property type="match status" value="12"/>
</dbReference>
<feature type="disulfide bond" evidence="3">
    <location>
        <begin position="1987"/>
        <end position="2002"/>
    </location>
</feature>
<dbReference type="InterPro" id="IPR000742">
    <property type="entry name" value="EGF"/>
</dbReference>
<feature type="disulfide bond" evidence="3">
    <location>
        <begin position="491"/>
        <end position="509"/>
    </location>
</feature>
<keyword evidence="4" id="KW-0812">Transmembrane</keyword>
<dbReference type="OrthoDB" id="412155at2759"/>
<dbReference type="CDD" id="cd06263">
    <property type="entry name" value="MAM"/>
    <property type="match status" value="9"/>
</dbReference>
<feature type="domain" description="EGF-like" evidence="5">
    <location>
        <begin position="2503"/>
        <end position="2538"/>
    </location>
</feature>
<feature type="domain" description="MAM" evidence="6">
    <location>
        <begin position="90"/>
        <end position="253"/>
    </location>
</feature>
<evidence type="ECO:0000259" key="6">
    <source>
        <dbReference type="PROSITE" id="PS50060"/>
    </source>
</evidence>
<dbReference type="PROSITE" id="PS50060">
    <property type="entry name" value="MAM_2"/>
    <property type="match status" value="12"/>
</dbReference>
<dbReference type="PANTHER" id="PTHR23282:SF142">
    <property type="entry name" value="MAM DOMAIN-CONTAINING PROTEIN"/>
    <property type="match status" value="1"/>
</dbReference>
<dbReference type="CDD" id="cd00112">
    <property type="entry name" value="LDLa"/>
    <property type="match status" value="10"/>
</dbReference>
<feature type="disulfide bond" evidence="3">
    <location>
        <begin position="1754"/>
        <end position="1766"/>
    </location>
</feature>
<organism evidence="7 8">
    <name type="scientific">Bugula neritina</name>
    <name type="common">Brown bryozoan</name>
    <name type="synonym">Sertularia neritina</name>
    <dbReference type="NCBI Taxonomy" id="10212"/>
    <lineage>
        <taxon>Eukaryota</taxon>
        <taxon>Metazoa</taxon>
        <taxon>Spiralia</taxon>
        <taxon>Lophotrochozoa</taxon>
        <taxon>Bryozoa</taxon>
        <taxon>Gymnolaemata</taxon>
        <taxon>Cheilostomatida</taxon>
        <taxon>Flustrina</taxon>
        <taxon>Buguloidea</taxon>
        <taxon>Bugulidae</taxon>
        <taxon>Bugula</taxon>
    </lineage>
</organism>
<reference evidence="7" key="1">
    <citation type="submission" date="2020-06" db="EMBL/GenBank/DDBJ databases">
        <title>Draft genome of Bugula neritina, a colonial animal packing powerful symbionts and potential medicines.</title>
        <authorList>
            <person name="Rayko M."/>
        </authorList>
    </citation>
    <scope>NUCLEOTIDE SEQUENCE [LARGE SCALE GENOMIC DNA]</scope>
    <source>
        <strain evidence="7">Kwan_BN1</strain>
    </source>
</reference>
<dbReference type="Gene3D" id="4.10.400.10">
    <property type="entry name" value="Low-density Lipoprotein Receptor"/>
    <property type="match status" value="10"/>
</dbReference>
<feature type="disulfide bond" evidence="3">
    <location>
        <begin position="294"/>
        <end position="309"/>
    </location>
</feature>
<feature type="domain" description="MAM" evidence="6">
    <location>
        <begin position="2212"/>
        <end position="2353"/>
    </location>
</feature>
<sequence>MLGSGTQLLRAYHTEGTTSTIIFELMGSQGDRWRVADVPIGRIPGEFSLQIGGRKSYTAKADIAIDDIRLVGCGVVQPSPTGTCASDQFNRCSFEISLCDWSQLTDDDFDWTRHAGSTPTQFSGPTRDHTTGRSTGHYIYAEMSKPRRTGDKARLGSRWITGSPQCSMTMYYHMYGPAIGKLTVYTRQMVNGPLTTLWQRTTEAGNYFVRSNINLASSGTNKPFQVVIEATRGKGQVGDIALDDLSFSAGCSPYTSVVPTAGPTLPTTMSPPSTCKSTEYQCQDNSCIKKSQVCDFTKDCQLGEDEKICGQCNFENDMCGWHDESTGKYDWERHQGSTPSKLTGPNTDHTKQTPSGWYVFVDASQGSGITRAVLRSPVYGKVNGKCEITFWYHKNGGTFSVLRLNKYYNVTNQPFGKWEKSLLWSVTKSFGDQWNTASVGIGAGLSTDGFVLEFEAIRLINAGDIAVDDITFSGCAAGSSTSTCSGNEFKCNNNKCIDRALICDYEDDCGDGTDEEYGNVNGPDTDHTRGTSRGGYAYMDMKTMKNTADTIRLLSPVYKASSGSHCSLRLWLHMYGTIGAQFSISTRTATSGPLTQLYTTSGFTKYEWMRVEVKLDIDRDFQVVIEASPGVTPSTGDIAIDDTSFTSECTAGGVLSPVGSSTVSPCGALQKACRDGTCLPADKFCNFDFDCSDGSDEEGCSKVCDFDSGDMCGWTPDAPSTWFVGKTSDGPTSDYSKRTWKGKYLWTAMKGSTTDHAITSRTFSSAGPQCTFEGVYYITGAKPDSPPVYMTSDDGKKQQIGQLGTTVNSWTQFSVKLPSCDKTKNFAITLMVYLTGTDYVVAFDLLGFTNCEQLSPSASCSSNQQQCPSGVCYDDGDICNFESICCDGSDETDCDKMKYTRCNFDGYNMCQWRDITDGATVWQFRSGGLTPPLVDHTTFTTSGSYLYVPPKKQDSTPRLVIGLSKPPADQSCKLRFWSARYGNQTRNLRVLTRTLENGPTKTLAVFAPGSEVWEYHQVVISSPDHVQVILEGSSAIDDISLTPGCSLFIGPFPADTSVTTLTPPSSTGVTLPPGQCRADQFKCGNGQCIAGNKKCDFTPDCSDLTDEPVNGCPDECDFENSFAACGFTVSNNPTSPWKIGSGSTTTRPIAPSADISGSATAKFAYVSGPNGAAMSSFERLTGPVFSRSSTNCRIQFDYYMGSTGSLTLTLNDQGNPSKPIIIWSNTKPAVSWATVIVGLDVRERPFNIYFSARTYQTGGVAIDNVKYLNCNQAPPASSCDQSKNFWCTTSKACIDRTHLCDLSDDCGDNSDESDLVCAGYLKYDYETIDASIDITQGVDGVEDDFDWSIHSGRTPTYQTGPNRDHTLASADGHYIYIDSSAVPLFGVIGRFSGSKAWLKVTKVLDTSRSVDCKMRFWYYMYGNNVETLSIYKMHYSDGNPSQDDLVDSLTGDIGPMWVRKEVELKDYSAFAIIIEGVIGDGANGDIAIDDITFTPGCQFFFRDFTLPKRPVLPTDTSPTTSTTSPPISCASNEIYCTSGNSCIDKSTVCDFKIDCPLSTQEQACVAKSCDFESGICNWQPVKHDSDSSRTRFRRDPGDNNYAWARVRSSVVSKDNPLPSTDHTSVTNKSALYYLSADSSFGQFRSVAEIRTPVITQTGPKCTLELWYHMFGNTVGSLHVTRQYVVGTDGKDQLWSVSGSQGDNWVKAEVFIGVQSDFYLSIEAHRGFNYHGDISIDDVVFKDCAPPISSNAPACLPNQFTCNNGYCIGQSQVCDMQQDCMENEDEEQNCRNTPGWCDFELKLCDDWHQGIDDDFDWRLNKHSTSSSNTGPTADHTLRTEKGQYLYIEASYPRKQYDHAYIESFVVNGGSPTCYLSFWSHMKGRHVGSLSVKLRHSFGNGNSDFIVVDSITGNQGDFWEKHYYDLISVNVGGKDFEVVIEGQVAQGVHDHRLGYLVTHPPDLPPTRGNCASTQFECATGECIPAFYHCNFHRDCADGSDETTCGTDCDFQSGLCGWKNSLGLPMEWKSLSGPSSLTRQTGPPADHTYQNATGKYLYIESSRRGNKYDKAHLESAMYVSSSGRCEMSFWYSMFGDDVGSLTAYLKKEDGSRQALFERTGNQGKEWQQASLGFGALQNFGIVIEATYGGSWRGDIGIDDIKFSNCALKKAVTNCNPGTQFACASGMQCIDNRYLCDGKQSCTDNSDEVGCAAEPLSCNFNTDVGQCGWKQDDADDLDWSAASSIALGGYAVNSDRDQQGAAKFAYLDPLNSPIGSIARLMSDRTLPAGNGVCFLANGYRQLLWSQATSGASTSAWTYTNIPVSSSSNFSLVFEAQSGQHVGVVALDEVSLSSGCFIGGSPNLTVSDKCGPGFYECPASKVCQPTAWKCDGVVDCEGYDENDCPATPTPVIDKYWNTTTPPQGLEYCKKASQYHCGNNVCIDLALYCDGVPFDCPGNEDSFGCHVHCTGGDLYCGDNSGFCIPKRYKCDNITDCPVLAVDESEAVCGGCSENFCLNGGTCVSSPSGPTCSCPDKYKQYYRCSPGDQSAPSSSAVNAPQRPNKTVIAVSVSMSVLVVGIALVIAYIVFKRRQSADSKLGQGMENPVYDMQMGDFSGSAPFTDVAADSKGMENPLYGDDITA</sequence>
<feature type="disulfide bond" evidence="3">
    <location>
        <begin position="867"/>
        <end position="885"/>
    </location>
</feature>
<dbReference type="PROSITE" id="PS50026">
    <property type="entry name" value="EGF_3"/>
    <property type="match status" value="1"/>
</dbReference>
<feature type="domain" description="MAM" evidence="6">
    <location>
        <begin position="702"/>
        <end position="853"/>
    </location>
</feature>
<feature type="domain" description="MAM" evidence="6">
    <location>
        <begin position="1567"/>
        <end position="1745"/>
    </location>
</feature>
<feature type="disulfide bond" evidence="3">
    <location>
        <begin position="484"/>
        <end position="496"/>
    </location>
</feature>
<dbReference type="Proteomes" id="UP000593567">
    <property type="component" value="Unassembled WGS sequence"/>
</dbReference>
<feature type="disulfide bond" evidence="3">
    <location>
        <begin position="1076"/>
        <end position="1088"/>
    </location>
</feature>
<feature type="disulfide bond" evidence="3">
    <location>
        <begin position="666"/>
        <end position="678"/>
    </location>
</feature>
<feature type="transmembrane region" description="Helical" evidence="4">
    <location>
        <begin position="2560"/>
        <end position="2583"/>
    </location>
</feature>
<dbReference type="InterPro" id="IPR036055">
    <property type="entry name" value="LDL_receptor-like_sf"/>
</dbReference>
<dbReference type="InterPro" id="IPR000998">
    <property type="entry name" value="MAM_dom"/>
</dbReference>
<gene>
    <name evidence="7" type="ORF">EB796_023004</name>
</gene>
<evidence type="ECO:0000256" key="1">
    <source>
        <dbReference type="ARBA" id="ARBA00023157"/>
    </source>
</evidence>
<proteinExistence type="predicted"/>
<comment type="caution">
    <text evidence="7">The sequence shown here is derived from an EMBL/GenBank/DDBJ whole genome shotgun (WGS) entry which is preliminary data.</text>
</comment>
<dbReference type="PANTHER" id="PTHR23282">
    <property type="entry name" value="APICAL ENDOSOMAL GLYCOPROTEIN PRECURSOR"/>
    <property type="match status" value="1"/>
</dbReference>
<keyword evidence="1 3" id="KW-1015">Disulfide bond</keyword>
<feature type="domain" description="MAM" evidence="6">
    <location>
        <begin position="489"/>
        <end position="651"/>
    </location>
</feature>
<feature type="disulfide bond" evidence="3">
    <location>
        <begin position="860"/>
        <end position="872"/>
    </location>
</feature>
<evidence type="ECO:0000256" key="2">
    <source>
        <dbReference type="PROSITE-ProRule" id="PRU00076"/>
    </source>
</evidence>
<evidence type="ECO:0000313" key="8">
    <source>
        <dbReference type="Proteomes" id="UP000593567"/>
    </source>
</evidence>
<dbReference type="SMART" id="SM00137">
    <property type="entry name" value="MAM"/>
    <property type="match status" value="10"/>
</dbReference>
<feature type="domain" description="MAM" evidence="6">
    <location>
        <begin position="1"/>
        <end position="75"/>
    </location>
</feature>
<feature type="domain" description="MAM" evidence="6">
    <location>
        <begin position="1114"/>
        <end position="1272"/>
    </location>
</feature>
<feature type="domain" description="MAM" evidence="6">
    <location>
        <begin position="900"/>
        <end position="1047"/>
    </location>
</feature>
<feature type="disulfide bond" evidence="3">
    <location>
        <begin position="1083"/>
        <end position="1101"/>
    </location>
</feature>
<accession>A0A7J7IXQ2</accession>
<feature type="disulfide bond" evidence="3">
    <location>
        <begin position="1761"/>
        <end position="1779"/>
    </location>
</feature>
<dbReference type="Pfam" id="PF00629">
    <property type="entry name" value="MAM"/>
    <property type="match status" value="10"/>
</dbReference>
<feature type="disulfide bond" evidence="3">
    <location>
        <begin position="275"/>
        <end position="287"/>
    </location>
</feature>
<feature type="disulfide bond" evidence="3">
    <location>
        <begin position="879"/>
        <end position="894"/>
    </location>
</feature>
<dbReference type="Gene3D" id="2.60.120.200">
    <property type="match status" value="13"/>
</dbReference>
<feature type="disulfide bond" evidence="3">
    <location>
        <begin position="673"/>
        <end position="691"/>
    </location>
</feature>
<dbReference type="InterPro" id="IPR013320">
    <property type="entry name" value="ConA-like_dom_sf"/>
</dbReference>
<name>A0A7J7IXQ2_BUGNE</name>